<dbReference type="RefSeq" id="WP_328280206.1">
    <property type="nucleotide sequence ID" value="NZ_JARTLD010000047.1"/>
</dbReference>
<reference evidence="3 4" key="1">
    <citation type="submission" date="2023-03" db="EMBL/GenBank/DDBJ databases">
        <title>Bacillus Genome Sequencing.</title>
        <authorList>
            <person name="Dunlap C."/>
        </authorList>
    </citation>
    <scope>NUCLEOTIDE SEQUENCE [LARGE SCALE GENOMIC DNA]</scope>
    <source>
        <strain evidence="3 4">NRS-52</strain>
    </source>
</reference>
<proteinExistence type="predicted"/>
<name>A0ABU6PWQ8_9BACL</name>
<feature type="domain" description="RNA polymerase sigma-70 ECF-like HTH" evidence="2">
    <location>
        <begin position="126"/>
        <end position="200"/>
    </location>
</feature>
<dbReference type="Pfam" id="PF07638">
    <property type="entry name" value="Sigma70_ECF"/>
    <property type="match status" value="1"/>
</dbReference>
<evidence type="ECO:0000313" key="3">
    <source>
        <dbReference type="EMBL" id="MED5019319.1"/>
    </source>
</evidence>
<dbReference type="Proteomes" id="UP001343257">
    <property type="component" value="Unassembled WGS sequence"/>
</dbReference>
<protein>
    <submittedName>
        <fullName evidence="3">ECF-type sigma factor</fullName>
    </submittedName>
</protein>
<accession>A0ABU6PWQ8</accession>
<feature type="coiled-coil region" evidence="1">
    <location>
        <begin position="131"/>
        <end position="161"/>
    </location>
</feature>
<sequence length="209" mass="24124">MTVLKTAATAEQIVIEQLSQYRQKQARIKVLSTHSVGAGITVSRLNEDDQLQELHRRLRGLPSYMYLSAREQKLEQTAHAYLEQYPAGIRSQKAAIPTKGADAEDDRLLRELHDKIQKVIEARGYEVRGDIDEIMERLAELQDLQEEVNRIDTVLEALETYEPDYAKILRLQYLEGRSVVDVQAEMNLSKRTYWRKIAAAENEYKKLAH</sequence>
<dbReference type="InterPro" id="IPR053812">
    <property type="entry name" value="HTH_Sigma70_ECF-like"/>
</dbReference>
<dbReference type="EMBL" id="JARTLD010000047">
    <property type="protein sequence ID" value="MED5019319.1"/>
    <property type="molecule type" value="Genomic_DNA"/>
</dbReference>
<evidence type="ECO:0000313" key="4">
    <source>
        <dbReference type="Proteomes" id="UP001343257"/>
    </source>
</evidence>
<organism evidence="3 4">
    <name type="scientific">Paenibacillus chibensis</name>
    <dbReference type="NCBI Taxonomy" id="59846"/>
    <lineage>
        <taxon>Bacteria</taxon>
        <taxon>Bacillati</taxon>
        <taxon>Bacillota</taxon>
        <taxon>Bacilli</taxon>
        <taxon>Bacillales</taxon>
        <taxon>Paenibacillaceae</taxon>
        <taxon>Paenibacillus</taxon>
    </lineage>
</organism>
<keyword evidence="4" id="KW-1185">Reference proteome</keyword>
<gene>
    <name evidence="3" type="ORF">P9847_18615</name>
</gene>
<evidence type="ECO:0000256" key="1">
    <source>
        <dbReference type="SAM" id="Coils"/>
    </source>
</evidence>
<evidence type="ECO:0000259" key="2">
    <source>
        <dbReference type="Pfam" id="PF07638"/>
    </source>
</evidence>
<comment type="caution">
    <text evidence="3">The sequence shown here is derived from an EMBL/GenBank/DDBJ whole genome shotgun (WGS) entry which is preliminary data.</text>
</comment>
<keyword evidence="1" id="KW-0175">Coiled coil</keyword>